<dbReference type="EMBL" id="JAKZFC010000001">
    <property type="protein sequence ID" value="MCH7321117.1"/>
    <property type="molecule type" value="Genomic_DNA"/>
</dbReference>
<feature type="transmembrane region" description="Helical" evidence="19">
    <location>
        <begin position="115"/>
        <end position="133"/>
    </location>
</feature>
<name>A0ABS9U9Y1_9BACL</name>
<evidence type="ECO:0000256" key="6">
    <source>
        <dbReference type="ARBA" id="ARBA00015850"/>
    </source>
</evidence>
<evidence type="ECO:0000256" key="7">
    <source>
        <dbReference type="ARBA" id="ARBA00022475"/>
    </source>
</evidence>
<dbReference type="Proteomes" id="UP001316087">
    <property type="component" value="Unassembled WGS sequence"/>
</dbReference>
<evidence type="ECO:0000256" key="16">
    <source>
        <dbReference type="ARBA" id="ARBA00032853"/>
    </source>
</evidence>
<dbReference type="RefSeq" id="WP_241368153.1">
    <property type="nucleotide sequence ID" value="NZ_JAKZFC010000001.1"/>
</dbReference>
<keyword evidence="9 19" id="KW-0808">Transferase</keyword>
<comment type="caution">
    <text evidence="20">The sequence shown here is derived from an EMBL/GenBank/DDBJ whole genome shotgun (WGS) entry which is preliminary data.</text>
</comment>
<keyword evidence="11 19" id="KW-0460">Magnesium</keyword>
<comment type="similarity">
    <text evidence="4 19">Belongs to the CobS family.</text>
</comment>
<keyword evidence="7 19" id="KW-1003">Cell membrane</keyword>
<reference evidence="20 21" key="1">
    <citation type="submission" date="2022-03" db="EMBL/GenBank/DDBJ databases">
        <authorList>
            <person name="Jo J.-H."/>
            <person name="Im W.-T."/>
        </authorList>
    </citation>
    <scope>NUCLEOTIDE SEQUENCE [LARGE SCALE GENOMIC DNA]</scope>
    <source>
        <strain evidence="20 21">MA9</strain>
    </source>
</reference>
<evidence type="ECO:0000256" key="5">
    <source>
        <dbReference type="ARBA" id="ARBA00013200"/>
    </source>
</evidence>
<accession>A0ABS9U9Y1</accession>
<dbReference type="GO" id="GO:0051073">
    <property type="term" value="F:adenosylcobinamide-GDP ribazoletransferase activity"/>
    <property type="evidence" value="ECO:0007669"/>
    <property type="project" value="UniProtKB-EC"/>
</dbReference>
<evidence type="ECO:0000256" key="12">
    <source>
        <dbReference type="ARBA" id="ARBA00022989"/>
    </source>
</evidence>
<feature type="transmembrane region" description="Helical" evidence="19">
    <location>
        <begin position="145"/>
        <end position="167"/>
    </location>
</feature>
<comment type="catalytic activity">
    <reaction evidence="18 19">
        <text>alpha-ribazole 5'-phosphate + adenosylcob(III)inamide-GDP = adenosylcob(III)alamin 5'-phosphate + GMP + H(+)</text>
        <dbReference type="Rhea" id="RHEA:23560"/>
        <dbReference type="ChEBI" id="CHEBI:15378"/>
        <dbReference type="ChEBI" id="CHEBI:57918"/>
        <dbReference type="ChEBI" id="CHEBI:58115"/>
        <dbReference type="ChEBI" id="CHEBI:60487"/>
        <dbReference type="ChEBI" id="CHEBI:60493"/>
        <dbReference type="EC" id="2.7.8.26"/>
    </reaction>
</comment>
<evidence type="ECO:0000256" key="1">
    <source>
        <dbReference type="ARBA" id="ARBA00001946"/>
    </source>
</evidence>
<evidence type="ECO:0000256" key="3">
    <source>
        <dbReference type="ARBA" id="ARBA00004663"/>
    </source>
</evidence>
<dbReference type="EC" id="2.7.8.26" evidence="5 19"/>
<feature type="transmembrane region" description="Helical" evidence="19">
    <location>
        <begin position="35"/>
        <end position="59"/>
    </location>
</feature>
<dbReference type="Pfam" id="PF02654">
    <property type="entry name" value="CobS"/>
    <property type="match status" value="1"/>
</dbReference>
<evidence type="ECO:0000256" key="10">
    <source>
        <dbReference type="ARBA" id="ARBA00022692"/>
    </source>
</evidence>
<feature type="transmembrane region" description="Helical" evidence="19">
    <location>
        <begin position="65"/>
        <end position="87"/>
    </location>
</feature>
<feature type="transmembrane region" description="Helical" evidence="19">
    <location>
        <begin position="211"/>
        <end position="228"/>
    </location>
</feature>
<dbReference type="PANTHER" id="PTHR34148:SF1">
    <property type="entry name" value="ADENOSYLCOBINAMIDE-GDP RIBAZOLETRANSFERASE"/>
    <property type="match status" value="1"/>
</dbReference>
<keyword evidence="13 19" id="KW-0472">Membrane</keyword>
<evidence type="ECO:0000256" key="2">
    <source>
        <dbReference type="ARBA" id="ARBA00004651"/>
    </source>
</evidence>
<evidence type="ECO:0000313" key="20">
    <source>
        <dbReference type="EMBL" id="MCH7321117.1"/>
    </source>
</evidence>
<organism evidence="20 21">
    <name type="scientific">Solibacillus palustris</name>
    <dbReference type="NCBI Taxonomy" id="2908203"/>
    <lineage>
        <taxon>Bacteria</taxon>
        <taxon>Bacillati</taxon>
        <taxon>Bacillota</taxon>
        <taxon>Bacilli</taxon>
        <taxon>Bacillales</taxon>
        <taxon>Caryophanaceae</taxon>
        <taxon>Solibacillus</taxon>
    </lineage>
</organism>
<proteinExistence type="inferred from homology"/>
<gene>
    <name evidence="19 20" type="primary">cobS</name>
    <name evidence="20" type="ORF">LZ480_04360</name>
</gene>
<dbReference type="HAMAP" id="MF_00719">
    <property type="entry name" value="CobS"/>
    <property type="match status" value="1"/>
</dbReference>
<evidence type="ECO:0000256" key="18">
    <source>
        <dbReference type="ARBA" id="ARBA00049504"/>
    </source>
</evidence>
<protein>
    <recommendedName>
        <fullName evidence="6 19">Adenosylcobinamide-GDP ribazoletransferase</fullName>
        <ecNumber evidence="5 19">2.7.8.26</ecNumber>
    </recommendedName>
    <alternativeName>
        <fullName evidence="16 19">Cobalamin synthase</fullName>
    </alternativeName>
    <alternativeName>
        <fullName evidence="15 19">Cobalamin-5'-phosphate synthase</fullName>
    </alternativeName>
</protein>
<evidence type="ECO:0000313" key="21">
    <source>
        <dbReference type="Proteomes" id="UP001316087"/>
    </source>
</evidence>
<evidence type="ECO:0000256" key="14">
    <source>
        <dbReference type="ARBA" id="ARBA00025228"/>
    </source>
</evidence>
<evidence type="ECO:0000256" key="13">
    <source>
        <dbReference type="ARBA" id="ARBA00023136"/>
    </source>
</evidence>
<evidence type="ECO:0000256" key="17">
    <source>
        <dbReference type="ARBA" id="ARBA00048623"/>
    </source>
</evidence>
<sequence>MSRLKNASQGFLLAWQFFSFIPIKKQLDMNKSSITWMYASLPLVGLVIGAMISCGAYLLVSYSDISNLLLSILLVIGMVIFTGGLHLDGFIDMCDAFFSYGDKDKRLQVLDDPRTGAFGVLGIVSLLLLKLGFVYETLAQGQLGMLVYIVIIPYIARIGMLVYFVTMNTSKKTGLAAYFKEQVVRKQLIIYSAVLFTLMSAALIYTGIYSFFILVAIMLAVVVIYRKWSYRNFGGMSGDLLGALGESLEVVLWLTALLCI</sequence>
<evidence type="ECO:0000256" key="11">
    <source>
        <dbReference type="ARBA" id="ARBA00022842"/>
    </source>
</evidence>
<evidence type="ECO:0000256" key="15">
    <source>
        <dbReference type="ARBA" id="ARBA00032605"/>
    </source>
</evidence>
<evidence type="ECO:0000256" key="8">
    <source>
        <dbReference type="ARBA" id="ARBA00022573"/>
    </source>
</evidence>
<comment type="catalytic activity">
    <reaction evidence="17 19">
        <text>alpha-ribazole + adenosylcob(III)inamide-GDP = adenosylcob(III)alamin + GMP + H(+)</text>
        <dbReference type="Rhea" id="RHEA:16049"/>
        <dbReference type="ChEBI" id="CHEBI:10329"/>
        <dbReference type="ChEBI" id="CHEBI:15378"/>
        <dbReference type="ChEBI" id="CHEBI:18408"/>
        <dbReference type="ChEBI" id="CHEBI:58115"/>
        <dbReference type="ChEBI" id="CHEBI:60487"/>
        <dbReference type="EC" id="2.7.8.26"/>
    </reaction>
</comment>
<dbReference type="InterPro" id="IPR003805">
    <property type="entry name" value="CobS"/>
</dbReference>
<comment type="subcellular location">
    <subcellularLocation>
        <location evidence="2 19">Cell membrane</location>
        <topology evidence="2 19">Multi-pass membrane protein</topology>
    </subcellularLocation>
</comment>
<keyword evidence="21" id="KW-1185">Reference proteome</keyword>
<dbReference type="NCBIfam" id="TIGR00317">
    <property type="entry name" value="cobS"/>
    <property type="match status" value="1"/>
</dbReference>
<dbReference type="PANTHER" id="PTHR34148">
    <property type="entry name" value="ADENOSYLCOBINAMIDE-GDP RIBAZOLETRANSFERASE"/>
    <property type="match status" value="1"/>
</dbReference>
<comment type="pathway">
    <text evidence="3 19">Cofactor biosynthesis; adenosylcobalamin biosynthesis; adenosylcobalamin from cob(II)yrinate a,c-diamide: step 7/7.</text>
</comment>
<evidence type="ECO:0000256" key="4">
    <source>
        <dbReference type="ARBA" id="ARBA00010561"/>
    </source>
</evidence>
<keyword evidence="12 19" id="KW-1133">Transmembrane helix</keyword>
<comment type="function">
    <text evidence="14 19">Joins adenosylcobinamide-GDP and alpha-ribazole to generate adenosylcobalamin (Ado-cobalamin). Also synthesizes adenosylcobalamin 5'-phosphate from adenosylcobinamide-GDP and alpha-ribazole 5'-phosphate.</text>
</comment>
<evidence type="ECO:0000256" key="19">
    <source>
        <dbReference type="HAMAP-Rule" id="MF_00719"/>
    </source>
</evidence>
<comment type="cofactor">
    <cofactor evidence="1 19">
        <name>Mg(2+)</name>
        <dbReference type="ChEBI" id="CHEBI:18420"/>
    </cofactor>
</comment>
<keyword evidence="8 19" id="KW-0169">Cobalamin biosynthesis</keyword>
<keyword evidence="10 19" id="KW-0812">Transmembrane</keyword>
<evidence type="ECO:0000256" key="9">
    <source>
        <dbReference type="ARBA" id="ARBA00022679"/>
    </source>
</evidence>